<evidence type="ECO:0000256" key="1">
    <source>
        <dbReference type="ARBA" id="ARBA00006926"/>
    </source>
</evidence>
<accession>A0A645CGV0</accession>
<comment type="caution">
    <text evidence="4">The sequence shown here is derived from an EMBL/GenBank/DDBJ whole genome shotgun (WGS) entry which is preliminary data.</text>
</comment>
<sequence>MFEKVELKGPNAHPLFKHLCEQKKGLFGETIKWNFTKFLVDGSGKVVDRFAPATAPAKLEEKIEELIRNT</sequence>
<comment type="similarity">
    <text evidence="1">Belongs to the glutathione peroxidase family.</text>
</comment>
<dbReference type="GO" id="GO:0034599">
    <property type="term" value="P:cellular response to oxidative stress"/>
    <property type="evidence" value="ECO:0007669"/>
    <property type="project" value="TreeGrafter"/>
</dbReference>
<keyword evidence="2 4" id="KW-0575">Peroxidase</keyword>
<protein>
    <submittedName>
        <fullName evidence="4">Glutathione peroxidase BsaA</fullName>
    </submittedName>
</protein>
<dbReference type="PANTHER" id="PTHR11592:SF78">
    <property type="entry name" value="GLUTATHIONE PEROXIDASE"/>
    <property type="match status" value="1"/>
</dbReference>
<name>A0A645CGV0_9ZZZZ</name>
<dbReference type="Gene3D" id="3.40.30.10">
    <property type="entry name" value="Glutaredoxin"/>
    <property type="match status" value="1"/>
</dbReference>
<reference evidence="4" key="1">
    <citation type="submission" date="2019-08" db="EMBL/GenBank/DDBJ databases">
        <authorList>
            <person name="Kucharzyk K."/>
            <person name="Murdoch R.W."/>
            <person name="Higgins S."/>
            <person name="Loffler F."/>
        </authorList>
    </citation>
    <scope>NUCLEOTIDE SEQUENCE</scope>
</reference>
<dbReference type="GO" id="GO:0004601">
    <property type="term" value="F:peroxidase activity"/>
    <property type="evidence" value="ECO:0007669"/>
    <property type="project" value="UniProtKB-KW"/>
</dbReference>
<dbReference type="InterPro" id="IPR000889">
    <property type="entry name" value="Glutathione_peroxidase"/>
</dbReference>
<proteinExistence type="inferred from homology"/>
<dbReference type="EMBL" id="VSSQ01027105">
    <property type="protein sequence ID" value="MPM76161.1"/>
    <property type="molecule type" value="Genomic_DNA"/>
</dbReference>
<evidence type="ECO:0000256" key="3">
    <source>
        <dbReference type="ARBA" id="ARBA00023002"/>
    </source>
</evidence>
<dbReference type="SUPFAM" id="SSF52833">
    <property type="entry name" value="Thioredoxin-like"/>
    <property type="match status" value="1"/>
</dbReference>
<keyword evidence="3" id="KW-0560">Oxidoreductase</keyword>
<dbReference type="PANTHER" id="PTHR11592">
    <property type="entry name" value="GLUTATHIONE PEROXIDASE"/>
    <property type="match status" value="1"/>
</dbReference>
<evidence type="ECO:0000256" key="2">
    <source>
        <dbReference type="ARBA" id="ARBA00022559"/>
    </source>
</evidence>
<dbReference type="AlphaFoldDB" id="A0A645CGV0"/>
<organism evidence="4">
    <name type="scientific">bioreactor metagenome</name>
    <dbReference type="NCBI Taxonomy" id="1076179"/>
    <lineage>
        <taxon>unclassified sequences</taxon>
        <taxon>metagenomes</taxon>
        <taxon>ecological metagenomes</taxon>
    </lineage>
</organism>
<evidence type="ECO:0000313" key="4">
    <source>
        <dbReference type="EMBL" id="MPM76161.1"/>
    </source>
</evidence>
<dbReference type="PROSITE" id="PS51355">
    <property type="entry name" value="GLUTATHIONE_PEROXID_3"/>
    <property type="match status" value="1"/>
</dbReference>
<dbReference type="InterPro" id="IPR036249">
    <property type="entry name" value="Thioredoxin-like_sf"/>
</dbReference>
<gene>
    <name evidence="4" type="primary">bsaA_18</name>
    <name evidence="4" type="ORF">SDC9_123157</name>
</gene>